<organism evidence="1 2">
    <name type="scientific">Erwinia tracheiphila</name>
    <dbReference type="NCBI Taxonomy" id="65700"/>
    <lineage>
        <taxon>Bacteria</taxon>
        <taxon>Pseudomonadati</taxon>
        <taxon>Pseudomonadota</taxon>
        <taxon>Gammaproteobacteria</taxon>
        <taxon>Enterobacterales</taxon>
        <taxon>Erwiniaceae</taxon>
        <taxon>Erwinia</taxon>
    </lineage>
</organism>
<gene>
    <name evidence="1" type="ORF">SY86_18790</name>
</gene>
<proteinExistence type="predicted"/>
<dbReference type="EMBL" id="JXNU01000003">
    <property type="protein sequence ID" value="KKF37012.1"/>
    <property type="molecule type" value="Genomic_DNA"/>
</dbReference>
<keyword evidence="2" id="KW-1185">Reference proteome</keyword>
<dbReference type="Pfam" id="PF22764">
    <property type="entry name" value="E217_Gp32"/>
    <property type="match status" value="1"/>
</dbReference>
<protein>
    <recommendedName>
        <fullName evidence="3">Phage tail protein</fullName>
    </recommendedName>
</protein>
<dbReference type="AlphaFoldDB" id="A0A0M2KI75"/>
<accession>A0A0M2KI75</accession>
<reference evidence="1 2" key="1">
    <citation type="submission" date="2015-01" db="EMBL/GenBank/DDBJ databases">
        <title>Erwinia tracheiphila.</title>
        <authorList>
            <person name="Shapiro L.R."/>
        </authorList>
    </citation>
    <scope>NUCLEOTIDE SEQUENCE [LARGE SCALE GENOMIC DNA]</scope>
    <source>
        <strain evidence="1 2">BuffGH</strain>
    </source>
</reference>
<evidence type="ECO:0000313" key="2">
    <source>
        <dbReference type="Proteomes" id="UP000033924"/>
    </source>
</evidence>
<comment type="caution">
    <text evidence="1">The sequence shown here is derived from an EMBL/GenBank/DDBJ whole genome shotgun (WGS) entry which is preliminary data.</text>
</comment>
<evidence type="ECO:0000313" key="1">
    <source>
        <dbReference type="EMBL" id="KKF37012.1"/>
    </source>
</evidence>
<dbReference type="InterPro" id="IPR054440">
    <property type="entry name" value="Gp32-like"/>
</dbReference>
<sequence length="144" mass="15708">MPIDITSANSKLNIVVPSFYPGGFDVDDYAAEDMFEAGALQNAEDMMSADGKYHAGFIFNPQDFTVNLMPTSNAGSLIDKWYAAERTAVGKFACNATLIIPALSVKYNFVNGVLYTWTQIPPGKRILQSRPAVFHFESVTSSPA</sequence>
<dbReference type="RefSeq" id="WP_016191176.1">
    <property type="nucleotide sequence ID" value="NZ_CP089932.1"/>
</dbReference>
<dbReference type="STRING" id="65700.SY86_18790"/>
<evidence type="ECO:0008006" key="3">
    <source>
        <dbReference type="Google" id="ProtNLM"/>
    </source>
</evidence>
<dbReference type="Proteomes" id="UP000033924">
    <property type="component" value="Unassembled WGS sequence"/>
</dbReference>
<name>A0A0M2KI75_9GAMM</name>
<dbReference type="PATRIC" id="fig|65700.7.peg.4669"/>